<name>A0AAE3M7Q3_9BACT</name>
<dbReference type="InterPro" id="IPR053148">
    <property type="entry name" value="PD-DEXK-like_domain"/>
</dbReference>
<evidence type="ECO:0000313" key="3">
    <source>
        <dbReference type="Proteomes" id="UP001209229"/>
    </source>
</evidence>
<dbReference type="InterPro" id="IPR041527">
    <property type="entry name" value="YhcG_N"/>
</dbReference>
<accession>A0AAE3M7Q3</accession>
<protein>
    <submittedName>
        <fullName evidence="2">DUF1016 N-terminal domain-containing protein</fullName>
    </submittedName>
</protein>
<dbReference type="AlphaFoldDB" id="A0AAE3M7Q3"/>
<organism evidence="2 3">
    <name type="scientific">Plebeiibacterium sediminum</name>
    <dbReference type="NCBI Taxonomy" id="2992112"/>
    <lineage>
        <taxon>Bacteria</taxon>
        <taxon>Pseudomonadati</taxon>
        <taxon>Bacteroidota</taxon>
        <taxon>Bacteroidia</taxon>
        <taxon>Marinilabiliales</taxon>
        <taxon>Marinilabiliaceae</taxon>
        <taxon>Plebeiibacterium</taxon>
    </lineage>
</organism>
<dbReference type="PANTHER" id="PTHR30547">
    <property type="entry name" value="UNCHARACTERIZED PROTEIN YHCG-RELATED"/>
    <property type="match status" value="1"/>
</dbReference>
<gene>
    <name evidence="2" type="ORF">OM075_16505</name>
</gene>
<evidence type="ECO:0000313" key="2">
    <source>
        <dbReference type="EMBL" id="MCW3788080.1"/>
    </source>
</evidence>
<sequence length="124" mass="14631">MKRTQIKAVLSANKEVILLYWEIGKELYEKQENEGWGNSVVDSLEKDLIAEFPDLKGFSRRNLFYMKGFYSFYQSDFEKVQQLVAQIPWGHNILIYSKSNSIDEALFYLSETIENNWSRSILDM</sequence>
<reference evidence="2" key="1">
    <citation type="submission" date="2022-10" db="EMBL/GenBank/DDBJ databases">
        <authorList>
            <person name="Yu W.X."/>
        </authorList>
    </citation>
    <scope>NUCLEOTIDE SEQUENCE</scope>
    <source>
        <strain evidence="2">AAT</strain>
    </source>
</reference>
<dbReference type="PANTHER" id="PTHR30547:SF0">
    <property type="entry name" value="BLR8175 PROTEIN"/>
    <property type="match status" value="1"/>
</dbReference>
<comment type="caution">
    <text evidence="2">The sequence shown here is derived from an EMBL/GenBank/DDBJ whole genome shotgun (WGS) entry which is preliminary data.</text>
</comment>
<keyword evidence="3" id="KW-1185">Reference proteome</keyword>
<evidence type="ECO:0000259" key="1">
    <source>
        <dbReference type="Pfam" id="PF17761"/>
    </source>
</evidence>
<dbReference type="Proteomes" id="UP001209229">
    <property type="component" value="Unassembled WGS sequence"/>
</dbReference>
<dbReference type="EMBL" id="JAPDPJ010000044">
    <property type="protein sequence ID" value="MCW3788080.1"/>
    <property type="molecule type" value="Genomic_DNA"/>
</dbReference>
<feature type="domain" description="YhcG N-terminal" evidence="1">
    <location>
        <begin position="2"/>
        <end position="123"/>
    </location>
</feature>
<proteinExistence type="predicted"/>
<dbReference type="Pfam" id="PF17761">
    <property type="entry name" value="DUF1016_N"/>
    <property type="match status" value="1"/>
</dbReference>